<organism evidence="1 2">
    <name type="scientific">Archangium lansingense</name>
    <dbReference type="NCBI Taxonomy" id="2995310"/>
    <lineage>
        <taxon>Bacteria</taxon>
        <taxon>Pseudomonadati</taxon>
        <taxon>Myxococcota</taxon>
        <taxon>Myxococcia</taxon>
        <taxon>Myxococcales</taxon>
        <taxon>Cystobacterineae</taxon>
        <taxon>Archangiaceae</taxon>
        <taxon>Archangium</taxon>
    </lineage>
</organism>
<name>A0ABT4AKY4_9BACT</name>
<dbReference type="EMBL" id="JAPNKA010000001">
    <property type="protein sequence ID" value="MCY1082366.1"/>
    <property type="molecule type" value="Genomic_DNA"/>
</dbReference>
<evidence type="ECO:0000313" key="1">
    <source>
        <dbReference type="EMBL" id="MCY1082366.1"/>
    </source>
</evidence>
<accession>A0ABT4AKY4</accession>
<evidence type="ECO:0000313" key="2">
    <source>
        <dbReference type="Proteomes" id="UP001207654"/>
    </source>
</evidence>
<sequence>MKIKTTIRGGLTAIRTVPIVGRGCGGGGGFPVLLPKTIVVE</sequence>
<comment type="caution">
    <text evidence="1">The sequence shown here is derived from an EMBL/GenBank/DDBJ whole genome shotgun (WGS) entry which is preliminary data.</text>
</comment>
<evidence type="ECO:0008006" key="3">
    <source>
        <dbReference type="Google" id="ProtNLM"/>
    </source>
</evidence>
<dbReference type="RefSeq" id="WP_267540938.1">
    <property type="nucleotide sequence ID" value="NZ_JAPNKA010000001.1"/>
</dbReference>
<reference evidence="1 2" key="1">
    <citation type="submission" date="2022-11" db="EMBL/GenBank/DDBJ databases">
        <title>Minimal conservation of predation-associated metabolite biosynthetic gene clusters underscores biosynthetic potential of Myxococcota including descriptions for ten novel species: Archangium lansinium sp. nov., Myxococcus landrumus sp. nov., Nannocystis bai.</title>
        <authorList>
            <person name="Ahearne A."/>
            <person name="Stevens C."/>
            <person name="Phillips K."/>
        </authorList>
    </citation>
    <scope>NUCLEOTIDE SEQUENCE [LARGE SCALE GENOMIC DNA]</scope>
    <source>
        <strain evidence="1 2">MIWBW</strain>
    </source>
</reference>
<proteinExistence type="predicted"/>
<keyword evidence="2" id="KW-1185">Reference proteome</keyword>
<gene>
    <name evidence="1" type="ORF">OV287_48770</name>
</gene>
<protein>
    <recommendedName>
        <fullName evidence="3">Lipoprotein</fullName>
    </recommendedName>
</protein>
<dbReference type="Proteomes" id="UP001207654">
    <property type="component" value="Unassembled WGS sequence"/>
</dbReference>